<comment type="caution">
    <text evidence="1">The sequence shown here is derived from an EMBL/GenBank/DDBJ whole genome shotgun (WGS) entry which is preliminary data.</text>
</comment>
<sequence length="66" mass="7429">MGGGKKAGAAEDLVCVILRHDVHGIRTVKLIRFHGLLRAKRPAELLDKHPVAITGYFRIQILWKML</sequence>
<protein>
    <submittedName>
        <fullName evidence="1">Uncharacterized protein</fullName>
    </submittedName>
</protein>
<dbReference type="AlphaFoldDB" id="A0A512L6U0"/>
<keyword evidence="2" id="KW-1185">Reference proteome</keyword>
<evidence type="ECO:0000313" key="1">
    <source>
        <dbReference type="EMBL" id="GEP30203.1"/>
    </source>
</evidence>
<reference evidence="1 2" key="1">
    <citation type="submission" date="2019-07" db="EMBL/GenBank/DDBJ databases">
        <title>Whole genome shotgun sequence of Thiobacillus plumbophilus NBRC 107929.</title>
        <authorList>
            <person name="Hosoyama A."/>
            <person name="Uohara A."/>
            <person name="Ohji S."/>
            <person name="Ichikawa N."/>
        </authorList>
    </citation>
    <scope>NUCLEOTIDE SEQUENCE [LARGE SCALE GENOMIC DNA]</scope>
    <source>
        <strain evidence="1 2">NBRC 107929</strain>
    </source>
</reference>
<evidence type="ECO:0000313" key="2">
    <source>
        <dbReference type="Proteomes" id="UP000321337"/>
    </source>
</evidence>
<proteinExistence type="predicted"/>
<name>A0A512L6U0_9PROT</name>
<accession>A0A512L6U0</accession>
<dbReference type="EMBL" id="BKAD01000012">
    <property type="protein sequence ID" value="GEP30203.1"/>
    <property type="molecule type" value="Genomic_DNA"/>
</dbReference>
<gene>
    <name evidence="1" type="ORF">TPL01_13410</name>
</gene>
<organism evidence="1 2">
    <name type="scientific">Sulfuriferula plumbiphila</name>
    <dbReference type="NCBI Taxonomy" id="171865"/>
    <lineage>
        <taxon>Bacteria</taxon>
        <taxon>Pseudomonadati</taxon>
        <taxon>Pseudomonadota</taxon>
        <taxon>Betaproteobacteria</taxon>
        <taxon>Nitrosomonadales</taxon>
        <taxon>Sulfuricellaceae</taxon>
        <taxon>Sulfuriferula</taxon>
    </lineage>
</organism>
<dbReference type="Proteomes" id="UP000321337">
    <property type="component" value="Unassembled WGS sequence"/>
</dbReference>